<sequence>MPQYSVEILVVVDNLAYRQWLEVQSGSNQQDKRHKAAEAVRGYIRSSFAAANLILHGLTEHGLRLDARILDVVVIQGDEAITRRVNNRTLTANDHHVARDFWHWLVRNGYEFDHALLVTGYDLLSGGDSKTEGYAYMGTMCAHDSLSIVENTMNGIFAVVFAHELGHSLGAYHDGDSNDCNATSGFIMNDNDIGLSTRRWSYSSCSAESILGKIRQLSRTVDCISADSTNSAEVEAPYLGQRYSADAICQMTYGSTSYVCRHLYGVGRQETICHIMWCYVNATYCSGIASVDGVVCGAGKRCIAGSCVPFDDVPAEVTDTCYLGDMPHPVWRGQTCSEVIGRSKHSCLDSWYQRFCCRSCQRAHTGNDACPYGDAYSTCSPRHCGTEWDADCCSSCPRA</sequence>
<comment type="caution">
    <text evidence="8">Lacks conserved residue(s) required for the propagation of feature annotation.</text>
</comment>
<feature type="binding site" evidence="8">
    <location>
        <position position="163"/>
    </location>
    <ligand>
        <name>Zn(2+)</name>
        <dbReference type="ChEBI" id="CHEBI:29105"/>
        <note>catalytic</note>
    </ligand>
</feature>
<dbReference type="EMBL" id="PZQS01000005">
    <property type="protein sequence ID" value="PVD29829.1"/>
    <property type="molecule type" value="Genomic_DNA"/>
</dbReference>
<organism evidence="10 11">
    <name type="scientific">Pomacea canaliculata</name>
    <name type="common">Golden apple snail</name>
    <dbReference type="NCBI Taxonomy" id="400727"/>
    <lineage>
        <taxon>Eukaryota</taxon>
        <taxon>Metazoa</taxon>
        <taxon>Spiralia</taxon>
        <taxon>Lophotrochozoa</taxon>
        <taxon>Mollusca</taxon>
        <taxon>Gastropoda</taxon>
        <taxon>Caenogastropoda</taxon>
        <taxon>Architaenioglossa</taxon>
        <taxon>Ampullarioidea</taxon>
        <taxon>Ampullariidae</taxon>
        <taxon>Pomacea</taxon>
    </lineage>
</organism>
<dbReference type="AlphaFoldDB" id="A0A2T7P8T8"/>
<dbReference type="OrthoDB" id="6134861at2759"/>
<dbReference type="Proteomes" id="UP000245119">
    <property type="component" value="Linkage Group LG5"/>
</dbReference>
<proteinExistence type="predicted"/>
<dbReference type="InterPro" id="IPR024079">
    <property type="entry name" value="MetalloPept_cat_dom_sf"/>
</dbReference>
<evidence type="ECO:0000256" key="4">
    <source>
        <dbReference type="ARBA" id="ARBA00022833"/>
    </source>
</evidence>
<keyword evidence="3" id="KW-0378">Hydrolase</keyword>
<protein>
    <recommendedName>
        <fullName evidence="9">Peptidase M12B domain-containing protein</fullName>
    </recommendedName>
</protein>
<dbReference type="PANTHER" id="PTHR11905">
    <property type="entry name" value="ADAM A DISINTEGRIN AND METALLOPROTEASE DOMAIN"/>
    <property type="match status" value="1"/>
</dbReference>
<dbReference type="SUPFAM" id="SSF55486">
    <property type="entry name" value="Metalloproteases ('zincins'), catalytic domain"/>
    <property type="match status" value="1"/>
</dbReference>
<dbReference type="Gene3D" id="3.40.1620.60">
    <property type="match status" value="1"/>
</dbReference>
<evidence type="ECO:0000256" key="1">
    <source>
        <dbReference type="ARBA" id="ARBA00022670"/>
    </source>
</evidence>
<evidence type="ECO:0000313" key="11">
    <source>
        <dbReference type="Proteomes" id="UP000245119"/>
    </source>
</evidence>
<evidence type="ECO:0000256" key="3">
    <source>
        <dbReference type="ARBA" id="ARBA00022801"/>
    </source>
</evidence>
<evidence type="ECO:0000256" key="7">
    <source>
        <dbReference type="ARBA" id="ARBA00023180"/>
    </source>
</evidence>
<dbReference type="InterPro" id="IPR001590">
    <property type="entry name" value="Peptidase_M12B"/>
</dbReference>
<dbReference type="OMA" id="ETICHIM"/>
<name>A0A2T7P8T8_POMCA</name>
<dbReference type="GO" id="GO:0004222">
    <property type="term" value="F:metalloendopeptidase activity"/>
    <property type="evidence" value="ECO:0007669"/>
    <property type="project" value="InterPro"/>
</dbReference>
<dbReference type="GO" id="GO:0006508">
    <property type="term" value="P:proteolysis"/>
    <property type="evidence" value="ECO:0007669"/>
    <property type="project" value="UniProtKB-KW"/>
</dbReference>
<dbReference type="PANTHER" id="PTHR11905:SF159">
    <property type="entry name" value="ADAM METALLOPROTEASE"/>
    <property type="match status" value="1"/>
</dbReference>
<keyword evidence="11" id="KW-1185">Reference proteome</keyword>
<evidence type="ECO:0000256" key="2">
    <source>
        <dbReference type="ARBA" id="ARBA00022723"/>
    </source>
</evidence>
<dbReference type="GO" id="GO:0046872">
    <property type="term" value="F:metal ion binding"/>
    <property type="evidence" value="ECO:0007669"/>
    <property type="project" value="UniProtKB-KW"/>
</dbReference>
<feature type="active site" evidence="8">
    <location>
        <position position="164"/>
    </location>
</feature>
<evidence type="ECO:0000256" key="5">
    <source>
        <dbReference type="ARBA" id="ARBA00023049"/>
    </source>
</evidence>
<evidence type="ECO:0000259" key="9">
    <source>
        <dbReference type="PROSITE" id="PS50215"/>
    </source>
</evidence>
<keyword evidence="4 8" id="KW-0862">Zinc</keyword>
<evidence type="ECO:0000313" key="10">
    <source>
        <dbReference type="EMBL" id="PVD29829.1"/>
    </source>
</evidence>
<dbReference type="Pfam" id="PF17771">
    <property type="entry name" value="ADAMTS_CR_2"/>
    <property type="match status" value="1"/>
</dbReference>
<comment type="caution">
    <text evidence="10">The sequence shown here is derived from an EMBL/GenBank/DDBJ whole genome shotgun (WGS) entry which is preliminary data.</text>
</comment>
<dbReference type="PROSITE" id="PS50215">
    <property type="entry name" value="ADAM_MEPRO"/>
    <property type="match status" value="1"/>
</dbReference>
<keyword evidence="2 8" id="KW-0479">Metal-binding</keyword>
<evidence type="ECO:0000256" key="6">
    <source>
        <dbReference type="ARBA" id="ARBA00023157"/>
    </source>
</evidence>
<dbReference type="Gene3D" id="3.40.390.10">
    <property type="entry name" value="Collagenase (Catalytic Domain)"/>
    <property type="match status" value="1"/>
</dbReference>
<dbReference type="Pfam" id="PF01421">
    <property type="entry name" value="Reprolysin"/>
    <property type="match status" value="1"/>
</dbReference>
<evidence type="ECO:0000256" key="8">
    <source>
        <dbReference type="PROSITE-ProRule" id="PRU00276"/>
    </source>
</evidence>
<reference evidence="10 11" key="1">
    <citation type="submission" date="2018-04" db="EMBL/GenBank/DDBJ databases">
        <title>The genome of golden apple snail Pomacea canaliculata provides insight into stress tolerance and invasive adaptation.</title>
        <authorList>
            <person name="Liu C."/>
            <person name="Liu B."/>
            <person name="Ren Y."/>
            <person name="Zhang Y."/>
            <person name="Wang H."/>
            <person name="Li S."/>
            <person name="Jiang F."/>
            <person name="Yin L."/>
            <person name="Zhang G."/>
            <person name="Qian W."/>
            <person name="Fan W."/>
        </authorList>
    </citation>
    <scope>NUCLEOTIDE SEQUENCE [LARGE SCALE GENOMIC DNA]</scope>
    <source>
        <strain evidence="10">SZHN2017</strain>
        <tissue evidence="10">Muscle</tissue>
    </source>
</reference>
<keyword evidence="1" id="KW-0645">Protease</keyword>
<feature type="binding site" evidence="8">
    <location>
        <position position="167"/>
    </location>
    <ligand>
        <name>Zn(2+)</name>
        <dbReference type="ChEBI" id="CHEBI:29105"/>
        <note>catalytic</note>
    </ligand>
</feature>
<feature type="binding site" evidence="8">
    <location>
        <position position="173"/>
    </location>
    <ligand>
        <name>Zn(2+)</name>
        <dbReference type="ChEBI" id="CHEBI:29105"/>
        <note>catalytic</note>
    </ligand>
</feature>
<keyword evidence="7" id="KW-0325">Glycoprotein</keyword>
<keyword evidence="5" id="KW-0482">Metalloprotease</keyword>
<feature type="domain" description="Peptidase M12B" evidence="9">
    <location>
        <begin position="4"/>
        <end position="210"/>
    </location>
</feature>
<keyword evidence="6" id="KW-1015">Disulfide bond</keyword>
<dbReference type="InterPro" id="IPR041645">
    <property type="entry name" value="ADAMTS_CR_2"/>
</dbReference>
<accession>A0A2T7P8T8</accession>
<gene>
    <name evidence="10" type="ORF">C0Q70_09086</name>
</gene>